<keyword evidence="7 10" id="KW-0067">ATP-binding</keyword>
<dbReference type="Proteomes" id="UP000663887">
    <property type="component" value="Unassembled WGS sequence"/>
</dbReference>
<dbReference type="Pfam" id="PF00069">
    <property type="entry name" value="Pkinase"/>
    <property type="match status" value="1"/>
</dbReference>
<evidence type="ECO:0000313" key="13">
    <source>
        <dbReference type="EMBL" id="CAF1989951.1"/>
    </source>
</evidence>
<reference evidence="13" key="1">
    <citation type="submission" date="2021-02" db="EMBL/GenBank/DDBJ databases">
        <authorList>
            <person name="Nowell W R."/>
        </authorList>
    </citation>
    <scope>NUCLEOTIDE SEQUENCE</scope>
</reference>
<accession>A0A816MDM4</accession>
<dbReference type="GO" id="GO:0007165">
    <property type="term" value="P:signal transduction"/>
    <property type="evidence" value="ECO:0007669"/>
    <property type="project" value="TreeGrafter"/>
</dbReference>
<comment type="caution">
    <text evidence="13">The sequence shown here is derived from an EMBL/GenBank/DDBJ whole genome shotgun (WGS) entry which is preliminary data.</text>
</comment>
<dbReference type="GO" id="GO:0030332">
    <property type="term" value="F:cyclin binding"/>
    <property type="evidence" value="ECO:0007669"/>
    <property type="project" value="TreeGrafter"/>
</dbReference>
<dbReference type="GO" id="GO:0005524">
    <property type="term" value="F:ATP binding"/>
    <property type="evidence" value="ECO:0007669"/>
    <property type="project" value="UniProtKB-UniRule"/>
</dbReference>
<evidence type="ECO:0000256" key="9">
    <source>
        <dbReference type="ARBA" id="ARBA00048367"/>
    </source>
</evidence>
<dbReference type="EMBL" id="CAJNRG010000254">
    <property type="protein sequence ID" value="CAF1989951.1"/>
    <property type="molecule type" value="Genomic_DNA"/>
</dbReference>
<dbReference type="SUPFAM" id="SSF56112">
    <property type="entry name" value="Protein kinase-like (PK-like)"/>
    <property type="match status" value="1"/>
</dbReference>
<evidence type="ECO:0000256" key="8">
    <source>
        <dbReference type="ARBA" id="ARBA00047811"/>
    </source>
</evidence>
<dbReference type="GO" id="GO:0010468">
    <property type="term" value="P:regulation of gene expression"/>
    <property type="evidence" value="ECO:0007669"/>
    <property type="project" value="TreeGrafter"/>
</dbReference>
<dbReference type="PANTHER" id="PTHR24056:SF254">
    <property type="entry name" value="CYCLIN-DEPENDENT KINASE 2"/>
    <property type="match status" value="1"/>
</dbReference>
<comment type="catalytic activity">
    <reaction evidence="8">
        <text>L-threonyl-[protein] + ATP = O-phospho-L-threonyl-[protein] + ADP + H(+)</text>
        <dbReference type="Rhea" id="RHEA:46608"/>
        <dbReference type="Rhea" id="RHEA-COMP:11060"/>
        <dbReference type="Rhea" id="RHEA-COMP:11605"/>
        <dbReference type="ChEBI" id="CHEBI:15378"/>
        <dbReference type="ChEBI" id="CHEBI:30013"/>
        <dbReference type="ChEBI" id="CHEBI:30616"/>
        <dbReference type="ChEBI" id="CHEBI:61977"/>
        <dbReference type="ChEBI" id="CHEBI:456216"/>
        <dbReference type="EC" id="2.7.11.22"/>
    </reaction>
</comment>
<feature type="domain" description="Protein kinase" evidence="12">
    <location>
        <begin position="12"/>
        <end position="294"/>
    </location>
</feature>
<dbReference type="EC" id="2.7.11.22" evidence="2"/>
<dbReference type="Gene3D" id="1.10.510.10">
    <property type="entry name" value="Transferase(Phosphotransferase) domain 1"/>
    <property type="match status" value="1"/>
</dbReference>
<name>A0A816MDM4_9BILA</name>
<dbReference type="InterPro" id="IPR000719">
    <property type="entry name" value="Prot_kinase_dom"/>
</dbReference>
<dbReference type="InterPro" id="IPR008271">
    <property type="entry name" value="Ser/Thr_kinase_AS"/>
</dbReference>
<dbReference type="GO" id="GO:0005634">
    <property type="term" value="C:nucleus"/>
    <property type="evidence" value="ECO:0007669"/>
    <property type="project" value="TreeGrafter"/>
</dbReference>
<evidence type="ECO:0000256" key="10">
    <source>
        <dbReference type="PROSITE-ProRule" id="PRU10141"/>
    </source>
</evidence>
<feature type="binding site" evidence="10">
    <location>
        <position position="41"/>
    </location>
    <ligand>
        <name>ATP</name>
        <dbReference type="ChEBI" id="CHEBI:30616"/>
    </ligand>
</feature>
<dbReference type="PROSITE" id="PS00108">
    <property type="entry name" value="PROTEIN_KINASE_ST"/>
    <property type="match status" value="1"/>
</dbReference>
<dbReference type="EMBL" id="CAJOBF010000720">
    <property type="protein sequence ID" value="CAF3859479.1"/>
    <property type="molecule type" value="Genomic_DNA"/>
</dbReference>
<dbReference type="FunFam" id="1.10.510.10:FF:000574">
    <property type="entry name" value="Cell division related protein kinase 2"/>
    <property type="match status" value="1"/>
</dbReference>
<evidence type="ECO:0000256" key="11">
    <source>
        <dbReference type="RuleBase" id="RU000304"/>
    </source>
</evidence>
<dbReference type="GO" id="GO:0000082">
    <property type="term" value="P:G1/S transition of mitotic cell cycle"/>
    <property type="evidence" value="ECO:0007669"/>
    <property type="project" value="TreeGrafter"/>
</dbReference>
<keyword evidence="4" id="KW-0808">Transferase</keyword>
<dbReference type="CDD" id="cd07829">
    <property type="entry name" value="STKc_CDK_like"/>
    <property type="match status" value="1"/>
</dbReference>
<dbReference type="GO" id="GO:0005737">
    <property type="term" value="C:cytoplasm"/>
    <property type="evidence" value="ECO:0007669"/>
    <property type="project" value="TreeGrafter"/>
</dbReference>
<protein>
    <recommendedName>
        <fullName evidence="2">cyclin-dependent kinase</fullName>
        <ecNumber evidence="2">2.7.11.22</ecNumber>
    </recommendedName>
</protein>
<dbReference type="GO" id="GO:0010389">
    <property type="term" value="P:regulation of G2/M transition of mitotic cell cycle"/>
    <property type="evidence" value="ECO:0007669"/>
    <property type="project" value="TreeGrafter"/>
</dbReference>
<evidence type="ECO:0000256" key="2">
    <source>
        <dbReference type="ARBA" id="ARBA00012425"/>
    </source>
</evidence>
<keyword evidence="3 11" id="KW-0723">Serine/threonine-protein kinase</keyword>
<dbReference type="InterPro" id="IPR050108">
    <property type="entry name" value="CDK"/>
</dbReference>
<keyword evidence="5 10" id="KW-0547">Nucleotide-binding</keyword>
<evidence type="ECO:0000256" key="4">
    <source>
        <dbReference type="ARBA" id="ARBA00022679"/>
    </source>
</evidence>
<proteinExistence type="inferred from homology"/>
<dbReference type="PROSITE" id="PS00107">
    <property type="entry name" value="PROTEIN_KINASE_ATP"/>
    <property type="match status" value="1"/>
</dbReference>
<dbReference type="InterPro" id="IPR017441">
    <property type="entry name" value="Protein_kinase_ATP_BS"/>
</dbReference>
<evidence type="ECO:0000313" key="15">
    <source>
        <dbReference type="Proteomes" id="UP000663887"/>
    </source>
</evidence>
<dbReference type="GO" id="GO:0004693">
    <property type="term" value="F:cyclin-dependent protein serine/threonine kinase activity"/>
    <property type="evidence" value="ECO:0007669"/>
    <property type="project" value="UniProtKB-EC"/>
</dbReference>
<dbReference type="PANTHER" id="PTHR24056">
    <property type="entry name" value="CELL DIVISION PROTEIN KINASE"/>
    <property type="match status" value="1"/>
</dbReference>
<organism evidence="13 15">
    <name type="scientific">Rotaria magnacalcarata</name>
    <dbReference type="NCBI Taxonomy" id="392030"/>
    <lineage>
        <taxon>Eukaryota</taxon>
        <taxon>Metazoa</taxon>
        <taxon>Spiralia</taxon>
        <taxon>Gnathifera</taxon>
        <taxon>Rotifera</taxon>
        <taxon>Eurotatoria</taxon>
        <taxon>Bdelloidea</taxon>
        <taxon>Philodinida</taxon>
        <taxon>Philodinidae</taxon>
        <taxon>Rotaria</taxon>
    </lineage>
</organism>
<dbReference type="Proteomes" id="UP000663842">
    <property type="component" value="Unassembled WGS sequence"/>
</dbReference>
<evidence type="ECO:0000256" key="7">
    <source>
        <dbReference type="ARBA" id="ARBA00022840"/>
    </source>
</evidence>
<evidence type="ECO:0000256" key="3">
    <source>
        <dbReference type="ARBA" id="ARBA00022527"/>
    </source>
</evidence>
<gene>
    <name evidence="14" type="ORF">UXM345_LOCUS8295</name>
    <name evidence="13" type="ORF">XDN619_LOCUS2801</name>
</gene>
<comment type="similarity">
    <text evidence="1">Belongs to the protein kinase superfamily. CMGC Ser/Thr protein kinase family. CDC2/CDKX subfamily.</text>
</comment>
<dbReference type="AlphaFoldDB" id="A0A816MDM4"/>
<evidence type="ECO:0000256" key="6">
    <source>
        <dbReference type="ARBA" id="ARBA00022777"/>
    </source>
</evidence>
<sequence>MAGTLVLDKNEFKLLDQIGSGTYAKVYKAFDYKHQREVAIKCMLLDSERYGLLCVVIREINLLLELKHPNIIHLYDVIRRENEIYLIFECMNTDLYQYMIHNQRPLADIQVKVYFYQLLNGLEFCHTNKIFHRDLKPQNLLLDTKGTLKIADFGLARDETILKRAYSKDIVTLWYRPPEVLLGIDIYSSSVDIWSAGCIFAEMLRRAPLFKGDCEISQLFCIFQVLGTPTEKLWPGVSSLSNYNCDFPQWPATSSLSKYVHLTNDKAEDILTRCLSYPPEQRLTAKQALQHPYFSQEEEPISL</sequence>
<evidence type="ECO:0000256" key="1">
    <source>
        <dbReference type="ARBA" id="ARBA00006485"/>
    </source>
</evidence>
<dbReference type="Gene3D" id="3.30.200.20">
    <property type="entry name" value="Phosphorylase Kinase, domain 1"/>
    <property type="match status" value="1"/>
</dbReference>
<comment type="catalytic activity">
    <reaction evidence="9">
        <text>L-seryl-[protein] + ATP = O-phospho-L-seryl-[protein] + ADP + H(+)</text>
        <dbReference type="Rhea" id="RHEA:17989"/>
        <dbReference type="Rhea" id="RHEA-COMP:9863"/>
        <dbReference type="Rhea" id="RHEA-COMP:11604"/>
        <dbReference type="ChEBI" id="CHEBI:15378"/>
        <dbReference type="ChEBI" id="CHEBI:29999"/>
        <dbReference type="ChEBI" id="CHEBI:30616"/>
        <dbReference type="ChEBI" id="CHEBI:83421"/>
        <dbReference type="ChEBI" id="CHEBI:456216"/>
        <dbReference type="EC" id="2.7.11.22"/>
    </reaction>
</comment>
<dbReference type="PROSITE" id="PS50011">
    <property type="entry name" value="PROTEIN_KINASE_DOM"/>
    <property type="match status" value="1"/>
</dbReference>
<evidence type="ECO:0000259" key="12">
    <source>
        <dbReference type="PROSITE" id="PS50011"/>
    </source>
</evidence>
<evidence type="ECO:0000313" key="14">
    <source>
        <dbReference type="EMBL" id="CAF3859479.1"/>
    </source>
</evidence>
<dbReference type="SMART" id="SM00220">
    <property type="entry name" value="S_TKc"/>
    <property type="match status" value="1"/>
</dbReference>
<evidence type="ECO:0000256" key="5">
    <source>
        <dbReference type="ARBA" id="ARBA00022741"/>
    </source>
</evidence>
<keyword evidence="6" id="KW-0418">Kinase</keyword>
<dbReference type="InterPro" id="IPR011009">
    <property type="entry name" value="Kinase-like_dom_sf"/>
</dbReference>
<dbReference type="GO" id="GO:0000307">
    <property type="term" value="C:cyclin-dependent protein kinase holoenzyme complex"/>
    <property type="evidence" value="ECO:0007669"/>
    <property type="project" value="TreeGrafter"/>
</dbReference>